<keyword evidence="3" id="KW-0807">Transducer</keyword>
<evidence type="ECO:0000256" key="2">
    <source>
        <dbReference type="ARBA" id="ARBA00029447"/>
    </source>
</evidence>
<keyword evidence="5" id="KW-0812">Transmembrane</keyword>
<keyword evidence="5" id="KW-0472">Membrane</keyword>
<evidence type="ECO:0000313" key="7">
    <source>
        <dbReference type="EMBL" id="ETR73115.1"/>
    </source>
</evidence>
<feature type="transmembrane region" description="Helical" evidence="5">
    <location>
        <begin position="33"/>
        <end position="52"/>
    </location>
</feature>
<sequence>MNTYLKIYLAFIIQFVVATILIVKNIIENGGNFYVGGFIVLVIIFIFSILILKKSVYNVYKTFGEMSDEMTMISNEIEKMSASVLTTTQSLSDGTSGQASALEQTSSSLEEIASMTKQNADNANTANSLVKEAGQIFKQANESMDQLTNSMQEISKASEDTQKIVKTIDEIAFQTNLLALNAAVEAARAGEAGAGFAVVADEVRNLAMRAAEAARNTSNIIEQTVKKVQEGSGQVTSTTEAFGQVDENSRKLGELIGEISSASNEQAMGIDQINRAVSDMDEVVQQNASRAQESVNSSKELNSYGKRIKSGFMELMHVFGGQSSGAGQSRPKTKVSSGATSRSGRKPQPKKKPKALAAGGAPKAPKKEALQSTSEVRPEQMIPFDDDDFKDF</sequence>
<dbReference type="GO" id="GO:0006935">
    <property type="term" value="P:chemotaxis"/>
    <property type="evidence" value="ECO:0007669"/>
    <property type="project" value="InterPro"/>
</dbReference>
<dbReference type="PRINTS" id="PR00260">
    <property type="entry name" value="CHEMTRNSDUCR"/>
</dbReference>
<evidence type="ECO:0000313" key="8">
    <source>
        <dbReference type="Proteomes" id="UP000189670"/>
    </source>
</evidence>
<name>A0A1V1PEL6_9BACT</name>
<gene>
    <name evidence="7" type="ORF">OMM_01196</name>
</gene>
<evidence type="ECO:0000256" key="4">
    <source>
        <dbReference type="SAM" id="MobiDB-lite"/>
    </source>
</evidence>
<dbReference type="SMART" id="SM00283">
    <property type="entry name" value="MA"/>
    <property type="match status" value="1"/>
</dbReference>
<organism evidence="7 8">
    <name type="scientific">Candidatus Magnetoglobus multicellularis str. Araruama</name>
    <dbReference type="NCBI Taxonomy" id="890399"/>
    <lineage>
        <taxon>Bacteria</taxon>
        <taxon>Pseudomonadati</taxon>
        <taxon>Thermodesulfobacteriota</taxon>
        <taxon>Desulfobacteria</taxon>
        <taxon>Desulfobacterales</taxon>
        <taxon>Desulfobacteraceae</taxon>
        <taxon>Candidatus Magnetoglobus</taxon>
    </lineage>
</organism>
<dbReference type="InterPro" id="IPR004090">
    <property type="entry name" value="Chemotax_Me-accpt_rcpt"/>
</dbReference>
<feature type="region of interest" description="Disordered" evidence="4">
    <location>
        <begin position="320"/>
        <end position="392"/>
    </location>
</feature>
<dbReference type="PROSITE" id="PS50111">
    <property type="entry name" value="CHEMOTAXIS_TRANSDUC_2"/>
    <property type="match status" value="1"/>
</dbReference>
<evidence type="ECO:0000256" key="1">
    <source>
        <dbReference type="ARBA" id="ARBA00022481"/>
    </source>
</evidence>
<feature type="compositionally biased region" description="Basic residues" evidence="4">
    <location>
        <begin position="343"/>
        <end position="354"/>
    </location>
</feature>
<dbReference type="InterPro" id="IPR051310">
    <property type="entry name" value="MCP_chemotaxis"/>
</dbReference>
<reference evidence="8" key="1">
    <citation type="submission" date="2012-11" db="EMBL/GenBank/DDBJ databases">
        <authorList>
            <person name="Lucero-Rivera Y.E."/>
            <person name="Tovar-Ramirez D."/>
        </authorList>
    </citation>
    <scope>NUCLEOTIDE SEQUENCE [LARGE SCALE GENOMIC DNA]</scope>
    <source>
        <strain evidence="8">Araruama</strain>
    </source>
</reference>
<keyword evidence="1" id="KW-0488">Methylation</keyword>
<comment type="similarity">
    <text evidence="2">Belongs to the methyl-accepting chemotaxis (MCP) protein family.</text>
</comment>
<dbReference type="Pfam" id="PF00015">
    <property type="entry name" value="MCPsignal"/>
    <property type="match status" value="1"/>
</dbReference>
<feature type="domain" description="Methyl-accepting transducer" evidence="6">
    <location>
        <begin position="73"/>
        <end position="302"/>
    </location>
</feature>
<evidence type="ECO:0000256" key="3">
    <source>
        <dbReference type="PROSITE-ProRule" id="PRU00284"/>
    </source>
</evidence>
<keyword evidence="5" id="KW-1133">Transmembrane helix</keyword>
<feature type="transmembrane region" description="Helical" evidence="5">
    <location>
        <begin position="7"/>
        <end position="27"/>
    </location>
</feature>
<evidence type="ECO:0000256" key="5">
    <source>
        <dbReference type="SAM" id="Phobius"/>
    </source>
</evidence>
<dbReference type="EMBL" id="ATBP01000087">
    <property type="protein sequence ID" value="ETR73115.1"/>
    <property type="molecule type" value="Genomic_DNA"/>
</dbReference>
<comment type="caution">
    <text evidence="7">The sequence shown here is derived from an EMBL/GenBank/DDBJ whole genome shotgun (WGS) entry which is preliminary data.</text>
</comment>
<accession>A0A1V1PEL6</accession>
<dbReference type="GO" id="GO:0005886">
    <property type="term" value="C:plasma membrane"/>
    <property type="evidence" value="ECO:0007669"/>
    <property type="project" value="TreeGrafter"/>
</dbReference>
<proteinExistence type="inferred from homology"/>
<dbReference type="PANTHER" id="PTHR43531">
    <property type="entry name" value="PROTEIN ICFG"/>
    <property type="match status" value="1"/>
</dbReference>
<protein>
    <submittedName>
        <fullName evidence="7">Methyl-accepting chemotaxis sensory transducer</fullName>
    </submittedName>
</protein>
<dbReference type="PANTHER" id="PTHR43531:SF14">
    <property type="entry name" value="METHYL-ACCEPTING CHEMOTAXIS PROTEIN I-RELATED"/>
    <property type="match status" value="1"/>
</dbReference>
<dbReference type="Gene3D" id="1.10.287.950">
    <property type="entry name" value="Methyl-accepting chemotaxis protein"/>
    <property type="match status" value="1"/>
</dbReference>
<dbReference type="GO" id="GO:0004888">
    <property type="term" value="F:transmembrane signaling receptor activity"/>
    <property type="evidence" value="ECO:0007669"/>
    <property type="project" value="InterPro"/>
</dbReference>
<dbReference type="InterPro" id="IPR004089">
    <property type="entry name" value="MCPsignal_dom"/>
</dbReference>
<dbReference type="Proteomes" id="UP000189670">
    <property type="component" value="Unassembled WGS sequence"/>
</dbReference>
<dbReference type="AlphaFoldDB" id="A0A1V1PEL6"/>
<dbReference type="GO" id="GO:0007165">
    <property type="term" value="P:signal transduction"/>
    <property type="evidence" value="ECO:0007669"/>
    <property type="project" value="UniProtKB-KW"/>
</dbReference>
<dbReference type="SUPFAM" id="SSF58104">
    <property type="entry name" value="Methyl-accepting chemotaxis protein (MCP) signaling domain"/>
    <property type="match status" value="1"/>
</dbReference>
<evidence type="ECO:0000259" key="6">
    <source>
        <dbReference type="PROSITE" id="PS50111"/>
    </source>
</evidence>